<name>A0A654LZC9_9ARCH</name>
<gene>
    <name evidence="1" type="ORF">NMY3_02379</name>
</gene>
<evidence type="ECO:0000313" key="1">
    <source>
        <dbReference type="EMBL" id="ALI36575.1"/>
    </source>
</evidence>
<keyword evidence="2" id="KW-1185">Reference proteome</keyword>
<dbReference type="AlphaFoldDB" id="A0A654LZC9"/>
<proteinExistence type="predicted"/>
<dbReference type="KEGG" id="taa:NMY3_02379"/>
<reference evidence="2" key="1">
    <citation type="submission" date="2015-10" db="EMBL/GenBank/DDBJ databases">
        <title>Niche specialization of a soil ammonia-oxidizing archaeon, Candidatus Nitrosocosmicus oleophilus.</title>
        <authorList>
            <person name="Jung M.-Y."/>
            <person name="Rhee S.-K."/>
        </authorList>
    </citation>
    <scope>NUCLEOTIDE SEQUENCE [LARGE SCALE GENOMIC DNA]</scope>
    <source>
        <strain evidence="2">MY3</strain>
    </source>
</reference>
<evidence type="ECO:0000313" key="2">
    <source>
        <dbReference type="Proteomes" id="UP000058925"/>
    </source>
</evidence>
<protein>
    <submittedName>
        <fullName evidence="1">Uncharacterized protein</fullName>
    </submittedName>
</protein>
<accession>A0A654LZC9</accession>
<sequence length="38" mass="4402">MTVQRAYSLIPIEFELIPSIVVQRIPESLFVMLPMVKL</sequence>
<organism evidence="1 2">
    <name type="scientific">Candidatus Nitrosocosmicus oleophilus</name>
    <dbReference type="NCBI Taxonomy" id="1353260"/>
    <lineage>
        <taxon>Archaea</taxon>
        <taxon>Nitrososphaerota</taxon>
        <taxon>Nitrososphaeria</taxon>
        <taxon>Nitrososphaerales</taxon>
        <taxon>Nitrososphaeraceae</taxon>
        <taxon>Candidatus Nitrosocosmicus</taxon>
    </lineage>
</organism>
<dbReference type="EMBL" id="CP012850">
    <property type="protein sequence ID" value="ALI36575.1"/>
    <property type="molecule type" value="Genomic_DNA"/>
</dbReference>
<dbReference type="Proteomes" id="UP000058925">
    <property type="component" value="Chromosome"/>
</dbReference>